<evidence type="ECO:0000259" key="6">
    <source>
        <dbReference type="SMART" id="SM00478"/>
    </source>
</evidence>
<keyword evidence="5" id="KW-0234">DNA repair</keyword>
<gene>
    <name evidence="7" type="primary">alkA</name>
    <name evidence="7" type="ORF">Mal33_48250</name>
</gene>
<feature type="domain" description="HhH-GPD" evidence="6">
    <location>
        <begin position="48"/>
        <end position="202"/>
    </location>
</feature>
<proteinExistence type="inferred from homology"/>
<dbReference type="InterPro" id="IPR011257">
    <property type="entry name" value="DNA_glycosylase"/>
</dbReference>
<dbReference type="GO" id="GO:0006285">
    <property type="term" value="P:base-excision repair, AP site formation"/>
    <property type="evidence" value="ECO:0007669"/>
    <property type="project" value="TreeGrafter"/>
</dbReference>
<keyword evidence="8" id="KW-1185">Reference proteome</keyword>
<evidence type="ECO:0000256" key="4">
    <source>
        <dbReference type="ARBA" id="ARBA00022763"/>
    </source>
</evidence>
<keyword evidence="7" id="KW-0378">Hydrolase</keyword>
<accession>A0A518J0D5</accession>
<evidence type="ECO:0000256" key="1">
    <source>
        <dbReference type="ARBA" id="ARBA00000086"/>
    </source>
</evidence>
<dbReference type="GO" id="GO:0032131">
    <property type="term" value="F:alkylated DNA binding"/>
    <property type="evidence" value="ECO:0007669"/>
    <property type="project" value="TreeGrafter"/>
</dbReference>
<comment type="catalytic activity">
    <reaction evidence="1">
        <text>Hydrolysis of alkylated DNA, releasing 3-methyladenine, 3-methylguanine, 7-methylguanine and 7-methyladenine.</text>
        <dbReference type="EC" id="3.2.2.21"/>
    </reaction>
</comment>
<name>A0A518J0D5_9BACT</name>
<evidence type="ECO:0000313" key="7">
    <source>
        <dbReference type="EMBL" id="QDV58800.1"/>
    </source>
</evidence>
<dbReference type="CDD" id="cd00056">
    <property type="entry name" value="ENDO3c"/>
    <property type="match status" value="1"/>
</dbReference>
<organism evidence="7 8">
    <name type="scientific">Rosistilla oblonga</name>
    <dbReference type="NCBI Taxonomy" id="2527990"/>
    <lineage>
        <taxon>Bacteria</taxon>
        <taxon>Pseudomonadati</taxon>
        <taxon>Planctomycetota</taxon>
        <taxon>Planctomycetia</taxon>
        <taxon>Pirellulales</taxon>
        <taxon>Pirellulaceae</taxon>
        <taxon>Rosistilla</taxon>
    </lineage>
</organism>
<dbReference type="InterPro" id="IPR003265">
    <property type="entry name" value="HhH-GPD_domain"/>
</dbReference>
<dbReference type="FunFam" id="1.10.340.30:FF:000004">
    <property type="entry name" value="DNA-3-methyladenine glycosylase II"/>
    <property type="match status" value="1"/>
</dbReference>
<sequence>MAKRLQIEAAIAHLRGADPIMAEIIEDVGPCTMRQEKDRFRMLVRSIISQQISTGAARSIRMRLDELVGPDGLTADNLARFSVDQLRTAGISAQKGKYLQDLTTKVVDGELKLQRIGRFSDAEIIDQLTIVKGIGKWTAQMFLIFSLGRLDVYPHDDLGVRSAIKKRYGLDDLPDHSTGHAIAAKWRPFASIASWYCWQSLDHDKRVAADGQ</sequence>
<evidence type="ECO:0000256" key="2">
    <source>
        <dbReference type="ARBA" id="ARBA00010817"/>
    </source>
</evidence>
<keyword evidence="4" id="KW-0227">DNA damage</keyword>
<dbReference type="InterPro" id="IPR051912">
    <property type="entry name" value="Alkylbase_DNA_Glycosylase/TA"/>
</dbReference>
<dbReference type="PANTHER" id="PTHR43003">
    <property type="entry name" value="DNA-3-METHYLADENINE GLYCOSYLASE"/>
    <property type="match status" value="1"/>
</dbReference>
<dbReference type="Gene3D" id="1.10.1670.40">
    <property type="match status" value="1"/>
</dbReference>
<evidence type="ECO:0000256" key="3">
    <source>
        <dbReference type="ARBA" id="ARBA00012000"/>
    </source>
</evidence>
<reference evidence="7 8" key="1">
    <citation type="submission" date="2019-02" db="EMBL/GenBank/DDBJ databases">
        <title>Deep-cultivation of Planctomycetes and their phenomic and genomic characterization uncovers novel biology.</title>
        <authorList>
            <person name="Wiegand S."/>
            <person name="Jogler M."/>
            <person name="Boedeker C."/>
            <person name="Pinto D."/>
            <person name="Vollmers J."/>
            <person name="Rivas-Marin E."/>
            <person name="Kohn T."/>
            <person name="Peeters S.H."/>
            <person name="Heuer A."/>
            <person name="Rast P."/>
            <person name="Oberbeckmann S."/>
            <person name="Bunk B."/>
            <person name="Jeske O."/>
            <person name="Meyerdierks A."/>
            <person name="Storesund J.E."/>
            <person name="Kallscheuer N."/>
            <person name="Luecker S."/>
            <person name="Lage O.M."/>
            <person name="Pohl T."/>
            <person name="Merkel B.J."/>
            <person name="Hornburger P."/>
            <person name="Mueller R.-W."/>
            <person name="Bruemmer F."/>
            <person name="Labrenz M."/>
            <person name="Spormann A.M."/>
            <person name="Op den Camp H."/>
            <person name="Overmann J."/>
            <person name="Amann R."/>
            <person name="Jetten M.S.M."/>
            <person name="Mascher T."/>
            <person name="Medema M.H."/>
            <person name="Devos D.P."/>
            <person name="Kaster A.-K."/>
            <person name="Ovreas L."/>
            <person name="Rohde M."/>
            <person name="Galperin M.Y."/>
            <person name="Jogler C."/>
        </authorList>
    </citation>
    <scope>NUCLEOTIDE SEQUENCE [LARGE SCALE GENOMIC DNA]</scope>
    <source>
        <strain evidence="7 8">Mal33</strain>
    </source>
</reference>
<keyword evidence="7" id="KW-0326">Glycosidase</keyword>
<dbReference type="EC" id="3.2.2.21" evidence="3"/>
<dbReference type="Pfam" id="PF00730">
    <property type="entry name" value="HhH-GPD"/>
    <property type="match status" value="1"/>
</dbReference>
<dbReference type="Gene3D" id="1.10.340.30">
    <property type="entry name" value="Hypothetical protein, domain 2"/>
    <property type="match status" value="1"/>
</dbReference>
<dbReference type="SMART" id="SM00478">
    <property type="entry name" value="ENDO3c"/>
    <property type="match status" value="1"/>
</dbReference>
<comment type="similarity">
    <text evidence="2">Belongs to the alkylbase DNA glycosidase AlkA family.</text>
</comment>
<dbReference type="PANTHER" id="PTHR43003:SF5">
    <property type="entry name" value="DNA-3-METHYLADENINE GLYCOSYLASE"/>
    <property type="match status" value="1"/>
</dbReference>
<dbReference type="AlphaFoldDB" id="A0A518J0D5"/>
<dbReference type="GO" id="GO:0032993">
    <property type="term" value="C:protein-DNA complex"/>
    <property type="evidence" value="ECO:0007669"/>
    <property type="project" value="TreeGrafter"/>
</dbReference>
<dbReference type="GO" id="GO:0006307">
    <property type="term" value="P:DNA alkylation repair"/>
    <property type="evidence" value="ECO:0007669"/>
    <property type="project" value="TreeGrafter"/>
</dbReference>
<evidence type="ECO:0000313" key="8">
    <source>
        <dbReference type="Proteomes" id="UP000316770"/>
    </source>
</evidence>
<protein>
    <recommendedName>
        <fullName evidence="3">DNA-3-methyladenine glycosylase II</fullName>
        <ecNumber evidence="3">3.2.2.21</ecNumber>
    </recommendedName>
</protein>
<dbReference type="GO" id="GO:0043916">
    <property type="term" value="F:DNA-7-methylguanine glycosylase activity"/>
    <property type="evidence" value="ECO:0007669"/>
    <property type="project" value="TreeGrafter"/>
</dbReference>
<dbReference type="SUPFAM" id="SSF48150">
    <property type="entry name" value="DNA-glycosylase"/>
    <property type="match status" value="1"/>
</dbReference>
<dbReference type="EMBL" id="CP036318">
    <property type="protein sequence ID" value="QDV58800.1"/>
    <property type="molecule type" value="Genomic_DNA"/>
</dbReference>
<evidence type="ECO:0000256" key="5">
    <source>
        <dbReference type="ARBA" id="ARBA00023204"/>
    </source>
</evidence>
<dbReference type="GO" id="GO:0008725">
    <property type="term" value="F:DNA-3-methyladenine glycosylase activity"/>
    <property type="evidence" value="ECO:0007669"/>
    <property type="project" value="TreeGrafter"/>
</dbReference>
<dbReference type="GO" id="GO:0005737">
    <property type="term" value="C:cytoplasm"/>
    <property type="evidence" value="ECO:0007669"/>
    <property type="project" value="TreeGrafter"/>
</dbReference>
<dbReference type="Proteomes" id="UP000316770">
    <property type="component" value="Chromosome"/>
</dbReference>